<dbReference type="SUPFAM" id="SSF46689">
    <property type="entry name" value="Homeodomain-like"/>
    <property type="match status" value="1"/>
</dbReference>
<evidence type="ECO:0000259" key="6">
    <source>
        <dbReference type="PROSITE" id="PS50110"/>
    </source>
</evidence>
<organism evidence="7 8">
    <name type="scientific">Enterococcus diestrammenae</name>
    <dbReference type="NCBI Taxonomy" id="1155073"/>
    <lineage>
        <taxon>Bacteria</taxon>
        <taxon>Bacillati</taxon>
        <taxon>Bacillota</taxon>
        <taxon>Bacilli</taxon>
        <taxon>Lactobacillales</taxon>
        <taxon>Enterococcaceae</taxon>
        <taxon>Enterococcus</taxon>
    </lineage>
</organism>
<keyword evidence="4" id="KW-0597">Phosphoprotein</keyword>
<proteinExistence type="predicted"/>
<dbReference type="SMART" id="SM00448">
    <property type="entry name" value="REC"/>
    <property type="match status" value="1"/>
</dbReference>
<dbReference type="Pfam" id="PF12833">
    <property type="entry name" value="HTH_18"/>
    <property type="match status" value="1"/>
</dbReference>
<dbReference type="PANTHER" id="PTHR43280:SF2">
    <property type="entry name" value="HTH-TYPE TRANSCRIPTIONAL REGULATOR EXSA"/>
    <property type="match status" value="1"/>
</dbReference>
<feature type="modified residue" description="4-aspartylphosphate" evidence="4">
    <location>
        <position position="55"/>
    </location>
</feature>
<evidence type="ECO:0000256" key="3">
    <source>
        <dbReference type="ARBA" id="ARBA00023163"/>
    </source>
</evidence>
<evidence type="ECO:0000256" key="2">
    <source>
        <dbReference type="ARBA" id="ARBA00023125"/>
    </source>
</evidence>
<dbReference type="PROSITE" id="PS01124">
    <property type="entry name" value="HTH_ARAC_FAMILY_2"/>
    <property type="match status" value="1"/>
</dbReference>
<keyword evidence="8" id="KW-1185">Reference proteome</keyword>
<sequence>MSTLLLVDDEKPLREGLAAYIRQSTTLFSQVLTAKNGTEALQCFEEQPIAVAMIDINLGDFNGLDLIALLNKRYPDTIIVVISGYDDFEFVRKALTLKVHDYLLKPIPRSDLAKLLTDLEGQLAALTQKKPNLPVSQDPKLAQQAMSYIENNYFDRSISLQQVAQTFFVSPSQLNKLLKKDYDTTFAELLIQYRLDKAKELLQSDGLQYPIAEIAKKVGYDDSHYFSRLFRKKVGMTPSQYRKLPSKETLRD</sequence>
<keyword evidence="3" id="KW-0804">Transcription</keyword>
<dbReference type="InterPro" id="IPR020449">
    <property type="entry name" value="Tscrpt_reg_AraC-type_HTH"/>
</dbReference>
<dbReference type="SUPFAM" id="SSF52172">
    <property type="entry name" value="CheY-like"/>
    <property type="match status" value="1"/>
</dbReference>
<dbReference type="InterPro" id="IPR011006">
    <property type="entry name" value="CheY-like_superfamily"/>
</dbReference>
<dbReference type="Gene3D" id="1.10.10.60">
    <property type="entry name" value="Homeodomain-like"/>
    <property type="match status" value="2"/>
</dbReference>
<dbReference type="SMART" id="SM00342">
    <property type="entry name" value="HTH_ARAC"/>
    <property type="match status" value="1"/>
</dbReference>
<keyword evidence="1" id="KW-0805">Transcription regulation</keyword>
<protein>
    <recommendedName>
        <fullName evidence="9">DNA-binding response regulator</fullName>
    </recommendedName>
</protein>
<dbReference type="EMBL" id="MAEI02000001">
    <property type="protein sequence ID" value="MEO1781036.1"/>
    <property type="molecule type" value="Genomic_DNA"/>
</dbReference>
<gene>
    <name evidence="7" type="ORF">BAU18_000615</name>
</gene>
<evidence type="ECO:0000259" key="5">
    <source>
        <dbReference type="PROSITE" id="PS01124"/>
    </source>
</evidence>
<dbReference type="PANTHER" id="PTHR43280">
    <property type="entry name" value="ARAC-FAMILY TRANSCRIPTIONAL REGULATOR"/>
    <property type="match status" value="1"/>
</dbReference>
<dbReference type="PROSITE" id="PS50110">
    <property type="entry name" value="RESPONSE_REGULATORY"/>
    <property type="match status" value="1"/>
</dbReference>
<evidence type="ECO:0000256" key="4">
    <source>
        <dbReference type="PROSITE-ProRule" id="PRU00169"/>
    </source>
</evidence>
<dbReference type="Proteomes" id="UP001429357">
    <property type="component" value="Unassembled WGS sequence"/>
</dbReference>
<evidence type="ECO:0000256" key="1">
    <source>
        <dbReference type="ARBA" id="ARBA00023015"/>
    </source>
</evidence>
<name>A0ABV0EZ33_9ENTE</name>
<dbReference type="CDD" id="cd17536">
    <property type="entry name" value="REC_YesN-like"/>
    <property type="match status" value="1"/>
</dbReference>
<reference evidence="7 8" key="2">
    <citation type="submission" date="2024-02" db="EMBL/GenBank/DDBJ databases">
        <title>The Genome Sequence of Enterococcus diestrammenae JM9A.</title>
        <authorList>
            <person name="Earl A."/>
            <person name="Manson A."/>
            <person name="Gilmore M."/>
            <person name="Sanders J."/>
            <person name="Shea T."/>
            <person name="Howe W."/>
            <person name="Livny J."/>
            <person name="Cuomo C."/>
            <person name="Neafsey D."/>
            <person name="Birren B."/>
        </authorList>
    </citation>
    <scope>NUCLEOTIDE SEQUENCE [LARGE SCALE GENOMIC DNA]</scope>
    <source>
        <strain evidence="7 8">JM9A</strain>
    </source>
</reference>
<comment type="caution">
    <text evidence="7">The sequence shown here is derived from an EMBL/GenBank/DDBJ whole genome shotgun (WGS) entry which is preliminary data.</text>
</comment>
<dbReference type="InterPro" id="IPR018060">
    <property type="entry name" value="HTH_AraC"/>
</dbReference>
<keyword evidence="2" id="KW-0238">DNA-binding</keyword>
<dbReference type="Pfam" id="PF00072">
    <property type="entry name" value="Response_reg"/>
    <property type="match status" value="1"/>
</dbReference>
<evidence type="ECO:0008006" key="9">
    <source>
        <dbReference type="Google" id="ProtNLM"/>
    </source>
</evidence>
<accession>A0ABV0EZ33</accession>
<dbReference type="InterPro" id="IPR001789">
    <property type="entry name" value="Sig_transdc_resp-reg_receiver"/>
</dbReference>
<feature type="domain" description="HTH araC/xylS-type" evidence="5">
    <location>
        <begin position="143"/>
        <end position="244"/>
    </location>
</feature>
<dbReference type="InterPro" id="IPR009057">
    <property type="entry name" value="Homeodomain-like_sf"/>
</dbReference>
<dbReference type="PRINTS" id="PR00032">
    <property type="entry name" value="HTHARAC"/>
</dbReference>
<evidence type="ECO:0000313" key="8">
    <source>
        <dbReference type="Proteomes" id="UP001429357"/>
    </source>
</evidence>
<feature type="domain" description="Response regulatory" evidence="6">
    <location>
        <begin position="3"/>
        <end position="120"/>
    </location>
</feature>
<reference evidence="8" key="1">
    <citation type="submission" date="2016-06" db="EMBL/GenBank/DDBJ databases">
        <title>Four novel species of enterococci isolated from chicken manure.</title>
        <authorList>
            <person name="Van Tyne D."/>
        </authorList>
    </citation>
    <scope>NUCLEOTIDE SEQUENCE [LARGE SCALE GENOMIC DNA]</scope>
    <source>
        <strain evidence="8">JM9A</strain>
    </source>
</reference>
<dbReference type="RefSeq" id="WP_161870656.1">
    <property type="nucleotide sequence ID" value="NZ_MAEI02000001.1"/>
</dbReference>
<evidence type="ECO:0000313" key="7">
    <source>
        <dbReference type="EMBL" id="MEO1781036.1"/>
    </source>
</evidence>
<dbReference type="Gene3D" id="3.40.50.2300">
    <property type="match status" value="1"/>
</dbReference>